<protein>
    <submittedName>
        <fullName evidence="1">Uncharacterized protein</fullName>
    </submittedName>
</protein>
<keyword evidence="2" id="KW-1185">Reference proteome</keyword>
<organism evidence="1 2">
    <name type="scientific">Pneumocystis oryctolagi</name>
    <dbReference type="NCBI Taxonomy" id="42067"/>
    <lineage>
        <taxon>Eukaryota</taxon>
        <taxon>Fungi</taxon>
        <taxon>Dikarya</taxon>
        <taxon>Ascomycota</taxon>
        <taxon>Taphrinomycotina</taxon>
        <taxon>Pneumocystomycetes</taxon>
        <taxon>Pneumocystaceae</taxon>
        <taxon>Pneumocystis</taxon>
    </lineage>
</organism>
<name>A0ACB7C8D6_9ASCO</name>
<gene>
    <name evidence="1" type="ORF">PORY_002823</name>
</gene>
<dbReference type="Proteomes" id="UP000768646">
    <property type="component" value="Unassembled WGS sequence"/>
</dbReference>
<reference evidence="1 2" key="1">
    <citation type="journal article" date="2021" name="Commun. Biol.">
        <title>Genomic insights into the host specific adaptation of the Pneumocystis genus.</title>
        <authorList>
            <person name="Cisse O.H."/>
            <person name="Ma L."/>
            <person name="Dekker J.P."/>
            <person name="Khil P.P."/>
            <person name="Youn J.-H."/>
            <person name="Brenchley J.M."/>
            <person name="Blair R."/>
            <person name="Pahar B."/>
            <person name="Chabe M."/>
            <person name="Van Rompay K.K.A."/>
            <person name="Keesler R."/>
            <person name="Sukura A."/>
            <person name="Hirsch V."/>
            <person name="Kutty G."/>
            <person name="Liu Y."/>
            <person name="Peng L."/>
            <person name="Chen J."/>
            <person name="Song J."/>
            <person name="Weissenbacher-Lang C."/>
            <person name="Xu J."/>
            <person name="Upham N.S."/>
            <person name="Stajich J.E."/>
            <person name="Cuomo C.A."/>
            <person name="Cushion M.T."/>
            <person name="Kovacs J.A."/>
        </authorList>
    </citation>
    <scope>NUCLEOTIDE SEQUENCE [LARGE SCALE GENOMIC DNA]</scope>
    <source>
        <strain evidence="1 2">RABM</strain>
    </source>
</reference>
<evidence type="ECO:0000313" key="2">
    <source>
        <dbReference type="Proteomes" id="UP000768646"/>
    </source>
</evidence>
<comment type="caution">
    <text evidence="1">The sequence shown here is derived from an EMBL/GenBank/DDBJ whole genome shotgun (WGS) entry which is preliminary data.</text>
</comment>
<dbReference type="EMBL" id="JABTEG010000026">
    <property type="protein sequence ID" value="KAG4303771.1"/>
    <property type="molecule type" value="Genomic_DNA"/>
</dbReference>
<accession>A0ACB7C8D6</accession>
<sequence>MVPTNMQCQALYNYISEYPEDLKFKKGQIINILGTEDADWYIGEYVDENGYRYTGIFPKNYVQISSKTCDAEICEREDCPMDTKDASNDEKYNKKEFVEKSNTSSIDEDKKSIKKSFKEIVASFDHHKEQESQNTPYRHSYTPKPKSHLPNTHINNSEQTESRNSAPLRTNMLHKSIEQEMPPPGSLKNRISALKNIKVDLPNVYKEDEEQSDIVSKNISYEIHPDVSCDSIESNNNNLYYKSKGAKPKKNIEESSENCQEKTLEHVSDKDICSSVEEELARRAAIRERMARMSYAGMNMHMALGISQKNNTQLKCKPPLQKMAYDHEEDRHQTTTPLLPIPVQFSPVKRPVKDLQQSASPDSQIQNVDDETTNKDNSLETTEPLNLLTSQGCDDFINIPKNNVPFKDKKEDSVYYALPISESFSTFKEDSRDNSQLFDNRSSIFDNLSSDNYKSLNVSQKPLKEPPSIPEHPRSINSQESANCENISVNKQSTPCKPSKPFLVSKSSASKCIFPNLSHCDNKFSHKSDISAELELISKKIDEDHISHDFKNQSEHTYILDEQYYIGRSITKETKILKNEAACGSNNLLSSNKGSHDPKDISPISLASSYIQSLTNNEEIEKKINDNIFTQESQTPSSSLQYKSAKHSNYHQSPHNYSEEYFSSPLSNISETCRKSYEYQTPEKMLPVLNQIPVNELRVASYSIDQRNIGYDPFSQTEYIAHNVDLEKNTLWWTLPNALPSIFQNRKDILLKFFESSHLLKDGSTITTKEIRILFHDYSETHISAVFNKENPEKVNLKQTHRPSPIRPNQNQLEIAYEKFGAQIANLASQRFGITIGDGTPFAFIQDIISNIPHALPSTGVRAYGALIYQNRANASTDQRDEIKTGDIISFRNAKFQGHKGSLHTKYSADVGKPDHAAVIIEWDGTKRKVKVWEQGRNSKKVIQSSFKLGDLKSGEICVWRVISFVFPEVELAFFSFSNGCYQRSNKKDYPSKGDRVSIHYIGTLENGKKIDSSYDRGRAFATIIGTGQVIRGWDEAILQMSIGERAKLTITGDYGYGQAGYPGIIPPNATLIFDVELLEINGKS</sequence>
<evidence type="ECO:0000313" key="1">
    <source>
        <dbReference type="EMBL" id="KAG4303771.1"/>
    </source>
</evidence>
<proteinExistence type="predicted"/>